<sequence length="469" mass="51623">MSSPTAPMSHQGGHHADPASSPVTQRRTLQQPHGEAEPMRREAADRSSPPHPPPPPCSCDKRRDALSPPTTTMSDQRRRRGDACSSSNSNGSSWDNSPSHSRNSSFGQHSRRGSDMKAYVAGYRDAEAGGVTTPSPQPPAFLSSPSVASSLAYSTPVLGGFSPLRRELSRTTTLHDDVDMDQQQQQQPQSPARLSRQDLAKRLSQLAQRLSYDDDGGTDSHVDEMMLHGQLDQLEKAFLSHSPQKHHHHHQQQQQQQRSVSAFEMHSPPRRSIDYVESGSGSGSGSALTSPASSLFRSRFSDLSASLQLQREREAQAQQALEPPPRLGMTVPEANKVIAEMGKLNDELSTVVSNLRARQEESDHIHSLLIERAERAAQRIIFLQRRIAYLEEELQENDDELQHLRICLKAVEIQLPPHPDAELLRCIATFKHDYQALKNKRANSHLHDLGAGSGSGSGSDDDGTSYASP</sequence>
<evidence type="ECO:0000313" key="4">
    <source>
        <dbReference type="Proteomes" id="UP000829364"/>
    </source>
</evidence>
<dbReference type="EMBL" id="CP086355">
    <property type="protein sequence ID" value="UNI16088.1"/>
    <property type="molecule type" value="Genomic_DNA"/>
</dbReference>
<keyword evidence="1" id="KW-0175">Coiled coil</keyword>
<dbReference type="OrthoDB" id="4448936at2759"/>
<feature type="coiled-coil region" evidence="1">
    <location>
        <begin position="373"/>
        <end position="400"/>
    </location>
</feature>
<dbReference type="AlphaFoldDB" id="A0A9Q8Q9L6"/>
<dbReference type="Proteomes" id="UP000829364">
    <property type="component" value="Chromosome 2"/>
</dbReference>
<evidence type="ECO:0000313" key="3">
    <source>
        <dbReference type="EMBL" id="UNI16088.1"/>
    </source>
</evidence>
<evidence type="ECO:0000256" key="1">
    <source>
        <dbReference type="SAM" id="Coils"/>
    </source>
</evidence>
<feature type="compositionally biased region" description="Polar residues" evidence="2">
    <location>
        <begin position="21"/>
        <end position="31"/>
    </location>
</feature>
<dbReference type="RefSeq" id="XP_047839569.1">
    <property type="nucleotide sequence ID" value="XM_047983597.1"/>
</dbReference>
<reference evidence="3" key="1">
    <citation type="submission" date="2021-11" db="EMBL/GenBank/DDBJ databases">
        <title>Purpureocillium_takamizusanense_genome.</title>
        <authorList>
            <person name="Nguyen N.-H."/>
        </authorList>
    </citation>
    <scope>NUCLEOTIDE SEQUENCE</scope>
    <source>
        <strain evidence="3">PT3</strain>
    </source>
</reference>
<feature type="region of interest" description="Disordered" evidence="2">
    <location>
        <begin position="241"/>
        <end position="291"/>
    </location>
</feature>
<feature type="region of interest" description="Disordered" evidence="2">
    <location>
        <begin position="448"/>
        <end position="469"/>
    </location>
</feature>
<evidence type="ECO:0000256" key="2">
    <source>
        <dbReference type="SAM" id="MobiDB-lite"/>
    </source>
</evidence>
<feature type="compositionally biased region" description="Low complexity" evidence="2">
    <location>
        <begin position="85"/>
        <end position="101"/>
    </location>
</feature>
<feature type="region of interest" description="Disordered" evidence="2">
    <location>
        <begin position="309"/>
        <end position="329"/>
    </location>
</feature>
<dbReference type="KEGG" id="ptkz:JDV02_002560"/>
<organism evidence="3 4">
    <name type="scientific">Purpureocillium takamizusanense</name>
    <dbReference type="NCBI Taxonomy" id="2060973"/>
    <lineage>
        <taxon>Eukaryota</taxon>
        <taxon>Fungi</taxon>
        <taxon>Dikarya</taxon>
        <taxon>Ascomycota</taxon>
        <taxon>Pezizomycotina</taxon>
        <taxon>Sordariomycetes</taxon>
        <taxon>Hypocreomycetidae</taxon>
        <taxon>Hypocreales</taxon>
        <taxon>Ophiocordycipitaceae</taxon>
        <taxon>Purpureocillium</taxon>
    </lineage>
</organism>
<feature type="compositionally biased region" description="Basic and acidic residues" evidence="2">
    <location>
        <begin position="34"/>
        <end position="45"/>
    </location>
</feature>
<protein>
    <submittedName>
        <fullName evidence="3">Uncharacterized protein</fullName>
    </submittedName>
</protein>
<dbReference type="GeneID" id="72064521"/>
<name>A0A9Q8Q9L6_9HYPO</name>
<feature type="region of interest" description="Disordered" evidence="2">
    <location>
        <begin position="1"/>
        <end position="121"/>
    </location>
</feature>
<feature type="region of interest" description="Disordered" evidence="2">
    <location>
        <begin position="176"/>
        <end position="196"/>
    </location>
</feature>
<accession>A0A9Q8Q9L6</accession>
<gene>
    <name evidence="3" type="ORF">JDV02_002560</name>
</gene>
<keyword evidence="4" id="KW-1185">Reference proteome</keyword>
<proteinExistence type="predicted"/>